<dbReference type="SUPFAM" id="SSF52540">
    <property type="entry name" value="P-loop containing nucleoside triphosphate hydrolases"/>
    <property type="match status" value="1"/>
</dbReference>
<dbReference type="GO" id="GO:0005886">
    <property type="term" value="C:plasma membrane"/>
    <property type="evidence" value="ECO:0007669"/>
    <property type="project" value="UniProtKB-SubCell"/>
</dbReference>
<dbReference type="PROSITE" id="PS51462">
    <property type="entry name" value="NUDIX"/>
    <property type="match status" value="1"/>
</dbReference>
<dbReference type="Pfam" id="PF13476">
    <property type="entry name" value="AAA_23"/>
    <property type="match status" value="1"/>
</dbReference>
<dbReference type="InterPro" id="IPR038729">
    <property type="entry name" value="Rad50/SbcC_AAA"/>
</dbReference>
<dbReference type="InterPro" id="IPR014078">
    <property type="entry name" value="Nudix_YtkD"/>
</dbReference>
<evidence type="ECO:0000313" key="10">
    <source>
        <dbReference type="EMBL" id="MST91035.1"/>
    </source>
</evidence>
<dbReference type="InterPro" id="IPR015797">
    <property type="entry name" value="NUDIX_hydrolase-like_dom_sf"/>
</dbReference>
<proteinExistence type="predicted"/>
<evidence type="ECO:0000259" key="9">
    <source>
        <dbReference type="PROSITE" id="PS51462"/>
    </source>
</evidence>
<dbReference type="SUPFAM" id="SSF55811">
    <property type="entry name" value="Nudix"/>
    <property type="match status" value="1"/>
</dbReference>
<comment type="subcellular location">
    <subcellularLocation>
        <location evidence="1">Cell membrane</location>
        <topology evidence="1">Peripheral membrane protein</topology>
    </subcellularLocation>
</comment>
<dbReference type="PROSITE" id="PS00893">
    <property type="entry name" value="NUDIX_BOX"/>
    <property type="match status" value="1"/>
</dbReference>
<dbReference type="InterPro" id="IPR003959">
    <property type="entry name" value="ATPase_AAA_core"/>
</dbReference>
<evidence type="ECO:0000256" key="8">
    <source>
        <dbReference type="ARBA" id="ARBA00023136"/>
    </source>
</evidence>
<evidence type="ECO:0000256" key="3">
    <source>
        <dbReference type="ARBA" id="ARBA00022475"/>
    </source>
</evidence>
<dbReference type="Pfam" id="PF00293">
    <property type="entry name" value="NUDIX"/>
    <property type="match status" value="1"/>
</dbReference>
<dbReference type="PANTHER" id="PTHR42771:SF2">
    <property type="entry name" value="IRON(3+)-HYDROXAMATE IMPORT ATP-BINDING PROTEIN FHUC"/>
    <property type="match status" value="1"/>
</dbReference>
<name>A0A6I2U801_9FIRM</name>
<evidence type="ECO:0000256" key="7">
    <source>
        <dbReference type="ARBA" id="ARBA00023065"/>
    </source>
</evidence>
<keyword evidence="3" id="KW-1003">Cell membrane</keyword>
<dbReference type="CDD" id="cd04665">
    <property type="entry name" value="NUDIX_RppH"/>
    <property type="match status" value="1"/>
</dbReference>
<dbReference type="GO" id="GO:0016887">
    <property type="term" value="F:ATP hydrolysis activity"/>
    <property type="evidence" value="ECO:0007669"/>
    <property type="project" value="InterPro"/>
</dbReference>
<gene>
    <name evidence="10" type="ORF">FYJ76_03655</name>
</gene>
<sequence length="449" mass="49594">MSCGARRTVWMPCRPPRPPCSHKRRDIMEPNIPSPVCRKDGVEIHAAVPKDITEAFSVIAVRENGAWLLVRHSARKTWEFPGGHREPDETPLEAACRELYEETGALRFRLCACGCYSVTQGGQTSWGALFLAEAITRGPLPESEIAQVRAFAALPSALTYPTIQPVLHACAEKYLRGGALENAPLFRAPVRKGGTPVNDALYLRAVGIAAAVQPDYSFSLPAVRALARMGRLRLEKPVTFLVGENGTGKSTLLEAIAAAWGFNPEGGTRNFRFSTARTHAELYRSLVLQRGPRRPRDGFFLRAESFYNVATEIDRLDEIAPLKGAYGGRSLHEQSHGESFLALVLNRFSGSGLYLLDEPEAALSPARQLALLAALDGLVRKNSQFLIATHSPLLLAYPNAEIFVLSERGIEKTPYRQTEPYLLTKRFLEAPERMLNELLGTEEEAFEAR</sequence>
<feature type="domain" description="Nudix hydrolase" evidence="9">
    <location>
        <begin position="51"/>
        <end position="171"/>
    </location>
</feature>
<evidence type="ECO:0000256" key="4">
    <source>
        <dbReference type="ARBA" id="ARBA00022496"/>
    </source>
</evidence>
<dbReference type="Pfam" id="PF13304">
    <property type="entry name" value="AAA_21"/>
    <property type="match status" value="1"/>
</dbReference>
<keyword evidence="8" id="KW-0472">Membrane</keyword>
<evidence type="ECO:0000256" key="6">
    <source>
        <dbReference type="ARBA" id="ARBA00023004"/>
    </source>
</evidence>
<keyword evidence="2" id="KW-0813">Transport</keyword>
<dbReference type="InterPro" id="IPR020084">
    <property type="entry name" value="NUDIX_hydrolase_CS"/>
</dbReference>
<dbReference type="InterPro" id="IPR051535">
    <property type="entry name" value="Siderophore_ABC-ATPase"/>
</dbReference>
<evidence type="ECO:0000256" key="5">
    <source>
        <dbReference type="ARBA" id="ARBA00022801"/>
    </source>
</evidence>
<dbReference type="GO" id="GO:0006302">
    <property type="term" value="P:double-strand break repair"/>
    <property type="evidence" value="ECO:0007669"/>
    <property type="project" value="InterPro"/>
</dbReference>
<evidence type="ECO:0000256" key="1">
    <source>
        <dbReference type="ARBA" id="ARBA00004202"/>
    </source>
</evidence>
<dbReference type="GO" id="GO:0005524">
    <property type="term" value="F:ATP binding"/>
    <property type="evidence" value="ECO:0007669"/>
    <property type="project" value="InterPro"/>
</dbReference>
<keyword evidence="6" id="KW-0408">Iron</keyword>
<comment type="caution">
    <text evidence="10">The sequence shown here is derived from an EMBL/GenBank/DDBJ whole genome shotgun (WGS) entry which is preliminary data.</text>
</comment>
<dbReference type="Proteomes" id="UP000431913">
    <property type="component" value="Unassembled WGS sequence"/>
</dbReference>
<reference evidence="10 11" key="1">
    <citation type="submission" date="2019-08" db="EMBL/GenBank/DDBJ databases">
        <title>In-depth cultivation of the pig gut microbiome towards novel bacterial diversity and tailored functional studies.</title>
        <authorList>
            <person name="Wylensek D."/>
            <person name="Hitch T.C.A."/>
            <person name="Clavel T."/>
        </authorList>
    </citation>
    <scope>NUCLEOTIDE SEQUENCE [LARGE SCALE GENOMIC DNA]</scope>
    <source>
        <strain evidence="10 11">WCA3-601-WT-6J</strain>
    </source>
</reference>
<dbReference type="GO" id="GO:0006826">
    <property type="term" value="P:iron ion transport"/>
    <property type="evidence" value="ECO:0007669"/>
    <property type="project" value="UniProtKB-KW"/>
</dbReference>
<dbReference type="Gene3D" id="3.90.79.10">
    <property type="entry name" value="Nucleoside Triphosphate Pyrophosphohydrolase"/>
    <property type="match status" value="1"/>
</dbReference>
<evidence type="ECO:0000256" key="2">
    <source>
        <dbReference type="ARBA" id="ARBA00022448"/>
    </source>
</evidence>
<dbReference type="InterPro" id="IPR003593">
    <property type="entry name" value="AAA+_ATPase"/>
</dbReference>
<organism evidence="10 11">
    <name type="scientific">Ruthenibacterium lactatiformans</name>
    <dbReference type="NCBI Taxonomy" id="1550024"/>
    <lineage>
        <taxon>Bacteria</taxon>
        <taxon>Bacillati</taxon>
        <taxon>Bacillota</taxon>
        <taxon>Clostridia</taxon>
        <taxon>Eubacteriales</taxon>
        <taxon>Oscillospiraceae</taxon>
        <taxon>Ruthenibacterium</taxon>
    </lineage>
</organism>
<keyword evidence="7" id="KW-0406">Ion transport</keyword>
<dbReference type="PANTHER" id="PTHR42771">
    <property type="entry name" value="IRON(3+)-HYDROXAMATE IMPORT ATP-BINDING PROTEIN FHUC"/>
    <property type="match status" value="1"/>
</dbReference>
<dbReference type="EMBL" id="VUNJ01000003">
    <property type="protein sequence ID" value="MST91035.1"/>
    <property type="molecule type" value="Genomic_DNA"/>
</dbReference>
<dbReference type="InterPro" id="IPR000086">
    <property type="entry name" value="NUDIX_hydrolase_dom"/>
</dbReference>
<dbReference type="Gene3D" id="3.40.50.300">
    <property type="entry name" value="P-loop containing nucleotide triphosphate hydrolases"/>
    <property type="match status" value="2"/>
</dbReference>
<dbReference type="AlphaFoldDB" id="A0A6I2U801"/>
<accession>A0A6I2U801</accession>
<dbReference type="InterPro" id="IPR027417">
    <property type="entry name" value="P-loop_NTPase"/>
</dbReference>
<dbReference type="SMART" id="SM00382">
    <property type="entry name" value="AAA"/>
    <property type="match status" value="1"/>
</dbReference>
<keyword evidence="4" id="KW-0410">Iron transport</keyword>
<protein>
    <submittedName>
        <fullName evidence="10">AAA family ATPase</fullName>
    </submittedName>
</protein>
<evidence type="ECO:0000313" key="11">
    <source>
        <dbReference type="Proteomes" id="UP000431913"/>
    </source>
</evidence>
<keyword evidence="5" id="KW-0378">Hydrolase</keyword>